<dbReference type="Gene3D" id="3.90.550.10">
    <property type="entry name" value="Spore Coat Polysaccharide Biosynthesis Protein SpsA, Chain A"/>
    <property type="match status" value="1"/>
</dbReference>
<dbReference type="GO" id="GO:0016779">
    <property type="term" value="F:nucleotidyltransferase activity"/>
    <property type="evidence" value="ECO:0007669"/>
    <property type="project" value="UniProtKB-ARBA"/>
</dbReference>
<comment type="caution">
    <text evidence="2">The sequence shown here is derived from an EMBL/GenBank/DDBJ whole genome shotgun (WGS) entry which is preliminary data.</text>
</comment>
<dbReference type="SUPFAM" id="SSF53448">
    <property type="entry name" value="Nucleotide-diphospho-sugar transferases"/>
    <property type="match status" value="1"/>
</dbReference>
<sequence length="192" mass="21193">MQKTAIILLAAGNSSRMGTIKQALPYKKTTLLGWSLKTAIQSNANSVFCVLGANKKTLEKIVQKNEVPIIINPNYKKGLSSSIIAGILQVEKNYDNVLIMLADQPNITSEYLNELIKTSSENPEKIIASNYNEKAGVPVVFPKAYFNDLKTLKGDNGAKMFLKENLSTIIKMPPTNLVDIDTLKDYKNLIDS</sequence>
<dbReference type="EMBL" id="WAAU01000014">
    <property type="protein sequence ID" value="KAB1157270.1"/>
    <property type="molecule type" value="Genomic_DNA"/>
</dbReference>
<dbReference type="OrthoDB" id="9779263at2"/>
<dbReference type="PANTHER" id="PTHR43777">
    <property type="entry name" value="MOLYBDENUM COFACTOR CYTIDYLYLTRANSFERASE"/>
    <property type="match status" value="1"/>
</dbReference>
<reference evidence="2 3" key="1">
    <citation type="submission" date="2019-09" db="EMBL/GenBank/DDBJ databases">
        <authorList>
            <person name="Cao W.R."/>
        </authorList>
    </citation>
    <scope>NUCLEOTIDE SEQUENCE [LARGE SCALE GENOMIC DNA]</scope>
    <source>
        <strain evidence="3">a4</strain>
    </source>
</reference>
<dbReference type="InterPro" id="IPR029044">
    <property type="entry name" value="Nucleotide-diphossugar_trans"/>
</dbReference>
<dbReference type="PANTHER" id="PTHR43777:SF1">
    <property type="entry name" value="MOLYBDENUM COFACTOR CYTIDYLYLTRANSFERASE"/>
    <property type="match status" value="1"/>
</dbReference>
<gene>
    <name evidence="2" type="ORF">F7018_10070</name>
</gene>
<organism evidence="2 3">
    <name type="scientific">Tenacibaculum aiptasiae</name>
    <dbReference type="NCBI Taxonomy" id="426481"/>
    <lineage>
        <taxon>Bacteria</taxon>
        <taxon>Pseudomonadati</taxon>
        <taxon>Bacteroidota</taxon>
        <taxon>Flavobacteriia</taxon>
        <taxon>Flavobacteriales</taxon>
        <taxon>Flavobacteriaceae</taxon>
        <taxon>Tenacibaculum</taxon>
    </lineage>
</organism>
<dbReference type="Pfam" id="PF12804">
    <property type="entry name" value="NTP_transf_3"/>
    <property type="match status" value="1"/>
</dbReference>
<evidence type="ECO:0000259" key="1">
    <source>
        <dbReference type="Pfam" id="PF12804"/>
    </source>
</evidence>
<keyword evidence="2" id="KW-0808">Transferase</keyword>
<dbReference type="InterPro" id="IPR025877">
    <property type="entry name" value="MobA-like_NTP_Trfase"/>
</dbReference>
<dbReference type="CDD" id="cd04182">
    <property type="entry name" value="GT_2_like_f"/>
    <property type="match status" value="1"/>
</dbReference>
<dbReference type="Proteomes" id="UP000467305">
    <property type="component" value="Unassembled WGS sequence"/>
</dbReference>
<evidence type="ECO:0000313" key="2">
    <source>
        <dbReference type="EMBL" id="KAB1157270.1"/>
    </source>
</evidence>
<feature type="domain" description="MobA-like NTP transferase" evidence="1">
    <location>
        <begin position="7"/>
        <end position="165"/>
    </location>
</feature>
<dbReference type="RefSeq" id="WP_150899939.1">
    <property type="nucleotide sequence ID" value="NZ_WAAU01000014.1"/>
</dbReference>
<name>A0A7J5AIC7_9FLAO</name>
<dbReference type="AlphaFoldDB" id="A0A7J5AIC7"/>
<keyword evidence="3" id="KW-1185">Reference proteome</keyword>
<evidence type="ECO:0000313" key="3">
    <source>
        <dbReference type="Proteomes" id="UP000467305"/>
    </source>
</evidence>
<proteinExistence type="predicted"/>
<protein>
    <submittedName>
        <fullName evidence="2">Nucleotidyltransferase family protein</fullName>
    </submittedName>
</protein>
<accession>A0A7J5AIC7</accession>